<dbReference type="PRINTS" id="PR00757">
    <property type="entry name" value="AMINEOXDASEF"/>
</dbReference>
<proteinExistence type="inferred from homology"/>
<comment type="similarity">
    <text evidence="3">Belongs to the flavin monoamine oxidase family.</text>
</comment>
<dbReference type="Proteomes" id="UP001595075">
    <property type="component" value="Unassembled WGS sequence"/>
</dbReference>
<dbReference type="Gene3D" id="3.50.50.60">
    <property type="entry name" value="FAD/NAD(P)-binding domain"/>
    <property type="match status" value="1"/>
</dbReference>
<dbReference type="InterPro" id="IPR001613">
    <property type="entry name" value="Flavin_amine_oxidase"/>
</dbReference>
<dbReference type="PANTHER" id="PTHR10742:SF313">
    <property type="entry name" value="AMINE OXIDASE"/>
    <property type="match status" value="1"/>
</dbReference>
<comment type="caution">
    <text evidence="6">The sequence shown here is derived from an EMBL/GenBank/DDBJ whole genome shotgun (WGS) entry which is preliminary data.</text>
</comment>
<comment type="cofactor">
    <cofactor evidence="1 3">
        <name>FAD</name>
        <dbReference type="ChEBI" id="CHEBI:57692"/>
    </cofactor>
</comment>
<keyword evidence="3" id="KW-0274">FAD</keyword>
<name>A0ABR4C8C1_9HELO</name>
<dbReference type="EC" id="1.4.3.-" evidence="3"/>
<keyword evidence="4" id="KW-0732">Signal</keyword>
<keyword evidence="2 3" id="KW-0560">Oxidoreductase</keyword>
<sequence length="515" mass="57014">MFPALLCFSLFLVSITALIQEDGEKTPQACQKTEVLVLGAGIAGIAAAQALSESGVDDFIIVEYNSEIGGRCRHTNFGEDKNGDPYTVELGANWVQGTVTNDGPENPIWTLAKKHNLSSQVSDGTSLLTYDQTGPVDYVKKLKTFDHHYSKVEGGEIRVPSHDESQLPLVHENLKHGSVRFALSEVGYHPEEDPQSRAVEWYRMDYEYAQPPELSSSLRTLASYNSTFRHFSPKSHFSTDPRGLNTLIYGIASTYLLPSDPRLHLSTIVRNIIYTSSDVTIHNSDGSCITASHAITTFSLGVLKSPLVTFAPPLPAWKTSAIAKMSMGTYTKIFIQFPPDKIFWNTSTEFFLYASPHTRGFYPLFQSLSHPDFLPGSGIMIVTVTSPFSSIVESQPLETTKSQVMAVLGEMFGVENVPEPTAFMLPKWGEMEWARGSFSNWPPEFTISEHEDLRKNIGGRLWWAGEHTSQEWYGYLHGAFDEGRKVGLKVAKCIAKPGLIGCLGGEKGRSHSMDL</sequence>
<evidence type="ECO:0000256" key="4">
    <source>
        <dbReference type="SAM" id="SignalP"/>
    </source>
</evidence>
<evidence type="ECO:0000313" key="6">
    <source>
        <dbReference type="EMBL" id="KAL2066174.1"/>
    </source>
</evidence>
<dbReference type="Gene3D" id="3.90.660.10">
    <property type="match status" value="1"/>
</dbReference>
<evidence type="ECO:0000259" key="5">
    <source>
        <dbReference type="Pfam" id="PF01593"/>
    </source>
</evidence>
<accession>A0ABR4C8C1</accession>
<organism evidence="6 7">
    <name type="scientific">Oculimacula yallundae</name>
    <dbReference type="NCBI Taxonomy" id="86028"/>
    <lineage>
        <taxon>Eukaryota</taxon>
        <taxon>Fungi</taxon>
        <taxon>Dikarya</taxon>
        <taxon>Ascomycota</taxon>
        <taxon>Pezizomycotina</taxon>
        <taxon>Leotiomycetes</taxon>
        <taxon>Helotiales</taxon>
        <taxon>Ploettnerulaceae</taxon>
        <taxon>Oculimacula</taxon>
    </lineage>
</organism>
<evidence type="ECO:0000256" key="1">
    <source>
        <dbReference type="ARBA" id="ARBA00001974"/>
    </source>
</evidence>
<dbReference type="SUPFAM" id="SSF51905">
    <property type="entry name" value="FAD/NAD(P)-binding domain"/>
    <property type="match status" value="1"/>
</dbReference>
<evidence type="ECO:0000313" key="7">
    <source>
        <dbReference type="Proteomes" id="UP001595075"/>
    </source>
</evidence>
<protein>
    <recommendedName>
        <fullName evidence="3">Amine oxidase</fullName>
        <ecNumber evidence="3">1.4.3.-</ecNumber>
    </recommendedName>
</protein>
<feature type="domain" description="Amine oxidase" evidence="5">
    <location>
        <begin position="42"/>
        <end position="485"/>
    </location>
</feature>
<evidence type="ECO:0000256" key="3">
    <source>
        <dbReference type="RuleBase" id="RU362067"/>
    </source>
</evidence>
<dbReference type="Pfam" id="PF01593">
    <property type="entry name" value="Amino_oxidase"/>
    <property type="match status" value="1"/>
</dbReference>
<dbReference type="InterPro" id="IPR002937">
    <property type="entry name" value="Amino_oxidase"/>
</dbReference>
<dbReference type="PANTHER" id="PTHR10742">
    <property type="entry name" value="FLAVIN MONOAMINE OXIDASE"/>
    <property type="match status" value="1"/>
</dbReference>
<dbReference type="SUPFAM" id="SSF54373">
    <property type="entry name" value="FAD-linked reductases, C-terminal domain"/>
    <property type="match status" value="1"/>
</dbReference>
<reference evidence="6 7" key="1">
    <citation type="journal article" date="2024" name="Commun. Biol.">
        <title>Comparative genomic analysis of thermophilic fungi reveals convergent evolutionary adaptations and gene losses.</title>
        <authorList>
            <person name="Steindorff A.S."/>
            <person name="Aguilar-Pontes M.V."/>
            <person name="Robinson A.J."/>
            <person name="Andreopoulos B."/>
            <person name="LaButti K."/>
            <person name="Kuo A."/>
            <person name="Mondo S."/>
            <person name="Riley R."/>
            <person name="Otillar R."/>
            <person name="Haridas S."/>
            <person name="Lipzen A."/>
            <person name="Grimwood J."/>
            <person name="Schmutz J."/>
            <person name="Clum A."/>
            <person name="Reid I.D."/>
            <person name="Moisan M.C."/>
            <person name="Butler G."/>
            <person name="Nguyen T.T.M."/>
            <person name="Dewar K."/>
            <person name="Conant G."/>
            <person name="Drula E."/>
            <person name="Henrissat B."/>
            <person name="Hansel C."/>
            <person name="Singer S."/>
            <person name="Hutchinson M.I."/>
            <person name="de Vries R.P."/>
            <person name="Natvig D.O."/>
            <person name="Powell A.J."/>
            <person name="Tsang A."/>
            <person name="Grigoriev I.V."/>
        </authorList>
    </citation>
    <scope>NUCLEOTIDE SEQUENCE [LARGE SCALE GENOMIC DNA]</scope>
    <source>
        <strain evidence="6 7">CBS 494.80</strain>
    </source>
</reference>
<dbReference type="EMBL" id="JAZHXI010000011">
    <property type="protein sequence ID" value="KAL2066174.1"/>
    <property type="molecule type" value="Genomic_DNA"/>
</dbReference>
<feature type="chain" id="PRO_5046067533" description="Amine oxidase" evidence="4">
    <location>
        <begin position="18"/>
        <end position="515"/>
    </location>
</feature>
<keyword evidence="7" id="KW-1185">Reference proteome</keyword>
<dbReference type="InterPro" id="IPR036188">
    <property type="entry name" value="FAD/NAD-bd_sf"/>
</dbReference>
<evidence type="ECO:0000256" key="2">
    <source>
        <dbReference type="ARBA" id="ARBA00023002"/>
    </source>
</evidence>
<keyword evidence="3" id="KW-0285">Flavoprotein</keyword>
<feature type="signal peptide" evidence="4">
    <location>
        <begin position="1"/>
        <end position="17"/>
    </location>
</feature>
<gene>
    <name evidence="6" type="ORF">VTL71DRAFT_2245</name>
</gene>
<dbReference type="InterPro" id="IPR050281">
    <property type="entry name" value="Flavin_monoamine_oxidase"/>
</dbReference>